<dbReference type="Proteomes" id="UP001375240">
    <property type="component" value="Unassembled WGS sequence"/>
</dbReference>
<feature type="compositionally biased region" description="Acidic residues" evidence="1">
    <location>
        <begin position="428"/>
        <end position="460"/>
    </location>
</feature>
<feature type="compositionally biased region" description="Basic and acidic residues" evidence="1">
    <location>
        <begin position="932"/>
        <end position="943"/>
    </location>
</feature>
<reference evidence="2 3" key="1">
    <citation type="submission" date="2019-10" db="EMBL/GenBank/DDBJ databases">
        <authorList>
            <person name="Palmer J.M."/>
        </authorList>
    </citation>
    <scope>NUCLEOTIDE SEQUENCE [LARGE SCALE GENOMIC DNA]</scope>
    <source>
        <strain evidence="2 3">TWF696</strain>
    </source>
</reference>
<feature type="region of interest" description="Disordered" evidence="1">
    <location>
        <begin position="573"/>
        <end position="671"/>
    </location>
</feature>
<comment type="caution">
    <text evidence="2">The sequence shown here is derived from an EMBL/GenBank/DDBJ whole genome shotgun (WGS) entry which is preliminary data.</text>
</comment>
<proteinExistence type="predicted"/>
<feature type="compositionally biased region" description="Acidic residues" evidence="1">
    <location>
        <begin position="174"/>
        <end position="187"/>
    </location>
</feature>
<feature type="region of interest" description="Disordered" evidence="1">
    <location>
        <begin position="932"/>
        <end position="994"/>
    </location>
</feature>
<evidence type="ECO:0000313" key="2">
    <source>
        <dbReference type="EMBL" id="KAK6355312.1"/>
    </source>
</evidence>
<dbReference type="AlphaFoldDB" id="A0AAV9V628"/>
<feature type="region of interest" description="Disordered" evidence="1">
    <location>
        <begin position="123"/>
        <end position="544"/>
    </location>
</feature>
<feature type="compositionally biased region" description="Acidic residues" evidence="1">
    <location>
        <begin position="404"/>
        <end position="414"/>
    </location>
</feature>
<feature type="region of interest" description="Disordered" evidence="1">
    <location>
        <begin position="1"/>
        <end position="71"/>
    </location>
</feature>
<name>A0AAV9V628_9PEZI</name>
<evidence type="ECO:0000256" key="1">
    <source>
        <dbReference type="SAM" id="MobiDB-lite"/>
    </source>
</evidence>
<feature type="compositionally biased region" description="Basic and acidic residues" evidence="1">
    <location>
        <begin position="976"/>
        <end position="994"/>
    </location>
</feature>
<feature type="compositionally biased region" description="Pro residues" evidence="1">
    <location>
        <begin position="583"/>
        <end position="600"/>
    </location>
</feature>
<feature type="compositionally biased region" description="Polar residues" evidence="1">
    <location>
        <begin position="13"/>
        <end position="22"/>
    </location>
</feature>
<feature type="compositionally biased region" description="Basic residues" evidence="1">
    <location>
        <begin position="502"/>
        <end position="513"/>
    </location>
</feature>
<feature type="compositionally biased region" description="Acidic residues" evidence="1">
    <location>
        <begin position="609"/>
        <end position="620"/>
    </location>
</feature>
<dbReference type="EMBL" id="JAVHNQ010000002">
    <property type="protein sequence ID" value="KAK6355312.1"/>
    <property type="molecule type" value="Genomic_DNA"/>
</dbReference>
<feature type="compositionally biased region" description="Acidic residues" evidence="1">
    <location>
        <begin position="350"/>
        <end position="362"/>
    </location>
</feature>
<keyword evidence="3" id="KW-1185">Reference proteome</keyword>
<feature type="compositionally biased region" description="Basic residues" evidence="1">
    <location>
        <begin position="383"/>
        <end position="392"/>
    </location>
</feature>
<gene>
    <name evidence="2" type="ORF">TWF696_004422</name>
</gene>
<feature type="compositionally biased region" description="Acidic residues" evidence="1">
    <location>
        <begin position="644"/>
        <end position="664"/>
    </location>
</feature>
<dbReference type="PANTHER" id="PTHR36721">
    <property type="entry name" value="PROLINE-RICH FAMILY PROTEIN"/>
    <property type="match status" value="1"/>
</dbReference>
<feature type="compositionally biased region" description="Basic and acidic residues" evidence="1">
    <location>
        <begin position="332"/>
        <end position="349"/>
    </location>
</feature>
<sequence length="994" mass="110312">MVVIAAQEAAASDTIQKPQSQPAPEKERPSTLVPETICGPPPPPTDTDLRSARRRGHNIPTGSSTYDDEDESFDERIFTKYRTSYELFQTSMRSDGRSGYSYAEAMEVNVDAADALVTGTVSAGANSAVVNDAGSYRESSVEDSDSDDDGSDDSDDEMSDGEDGSTAENKDDDNGNDNPEFEVDSDGDITMTDAQRIALGLFAASSTPTTGLRGAKTRSAARAAPKATFAATPKSTKTPRKNAKKAPKTPVNNAASESGLFKNAKNTGNTTEHRSLGWYDSTSFSPLESSGELAEIAAAKANKAKDRGRKKKHVEEESEEETPDRILPSSSDDGRQRRTRKDRSYKEDSDHDDDESADEEQADISPKKRGRKPKNVASDTAPKTRKPAKKRQQKDAVFKPDASSEVDEEPEEEETKAKRGRKKAEVQTVDEEQSDESEEQGTENEDTADEEEQESQEGPDVEGSGSDDEGHAPEGTDSNASEDEDDEQSPPPPEPVAVRGKAEKKKNVSRRRSQSTSRSQAKRVDTEHQSASSGEPSALRKAQAEKAFELQEEYKRDGLLREAKMTGFIPSVASWFGGRKEAPPPAPRPPTPEAAPPPPTQQRDGEDGRAEDEPEDDSDMPNDNGQQEQSDDESSDNGPHGGNDEESDEESEDGEENDNSEDGESGEKFEITAKEIREIEEEMEDAVDKLMHQMDQNEGLRRQLSEKTVKVDQLESKLAEESQKATEASLELEAKKKLAYDGLSYLYRFKPHLSMNDIPCLCDKNGLTQLDVQTFEHPPFSTKLVNNPFRHEDMYHRREIVNNLTFPGNVMLVDFETDYHFRCCNCHATSEVRLLFFQDELIWSTCICFTCFEHFCCAKCTRYTAPKDPARLPSTTDMVDRMKQGEASGNYETRLYVRGIWADYLEQKEKRGLLDHMEDEIAPIREENDAKYDKAAEKTKELGLRAAGKGKRKRGVAEKEEEGDVNPKSKKQMIAARREQLAAARRQERRPPPA</sequence>
<evidence type="ECO:0000313" key="3">
    <source>
        <dbReference type="Proteomes" id="UP001375240"/>
    </source>
</evidence>
<feature type="compositionally biased region" description="Low complexity" evidence="1">
    <location>
        <begin position="217"/>
        <end position="236"/>
    </location>
</feature>
<feature type="compositionally biased region" description="Basic residues" evidence="1">
    <location>
        <begin position="237"/>
        <end position="247"/>
    </location>
</feature>
<dbReference type="PANTHER" id="PTHR36721:SF1">
    <property type="entry name" value="OS04G0446401 PROTEIN"/>
    <property type="match status" value="1"/>
</dbReference>
<feature type="compositionally biased region" description="Acidic residues" evidence="1">
    <location>
        <begin position="141"/>
        <end position="167"/>
    </location>
</feature>
<accession>A0AAV9V628</accession>
<protein>
    <submittedName>
        <fullName evidence="2">Uncharacterized protein</fullName>
    </submittedName>
</protein>
<organism evidence="2 3">
    <name type="scientific">Orbilia brochopaga</name>
    <dbReference type="NCBI Taxonomy" id="3140254"/>
    <lineage>
        <taxon>Eukaryota</taxon>
        <taxon>Fungi</taxon>
        <taxon>Dikarya</taxon>
        <taxon>Ascomycota</taxon>
        <taxon>Pezizomycotina</taxon>
        <taxon>Orbiliomycetes</taxon>
        <taxon>Orbiliales</taxon>
        <taxon>Orbiliaceae</taxon>
        <taxon>Orbilia</taxon>
    </lineage>
</organism>